<dbReference type="AlphaFoldDB" id="A0AAD6HU66"/>
<feature type="compositionally biased region" description="Basic and acidic residues" evidence="1">
    <location>
        <begin position="8"/>
        <end position="24"/>
    </location>
</feature>
<feature type="region of interest" description="Disordered" evidence="1">
    <location>
        <begin position="1"/>
        <end position="24"/>
    </location>
</feature>
<organism evidence="2 3">
    <name type="scientific">Penicillium malachiteum</name>
    <dbReference type="NCBI Taxonomy" id="1324776"/>
    <lineage>
        <taxon>Eukaryota</taxon>
        <taxon>Fungi</taxon>
        <taxon>Dikarya</taxon>
        <taxon>Ascomycota</taxon>
        <taxon>Pezizomycotina</taxon>
        <taxon>Eurotiomycetes</taxon>
        <taxon>Eurotiomycetidae</taxon>
        <taxon>Eurotiales</taxon>
        <taxon>Aspergillaceae</taxon>
        <taxon>Penicillium</taxon>
    </lineage>
</organism>
<gene>
    <name evidence="2" type="ORF">N7493_001416</name>
</gene>
<evidence type="ECO:0000313" key="2">
    <source>
        <dbReference type="EMBL" id="KAJ5738261.1"/>
    </source>
</evidence>
<reference evidence="2" key="2">
    <citation type="submission" date="2023-01" db="EMBL/GenBank/DDBJ databases">
        <authorList>
            <person name="Petersen C."/>
        </authorList>
    </citation>
    <scope>NUCLEOTIDE SEQUENCE</scope>
    <source>
        <strain evidence="2">IBT 17514</strain>
    </source>
</reference>
<reference evidence="2" key="1">
    <citation type="journal article" date="2023" name="IMA Fungus">
        <title>Comparative genomic study of the Penicillium genus elucidates a diverse pangenome and 15 lateral gene transfer events.</title>
        <authorList>
            <person name="Petersen C."/>
            <person name="Sorensen T."/>
            <person name="Nielsen M.R."/>
            <person name="Sondergaard T.E."/>
            <person name="Sorensen J.L."/>
            <person name="Fitzpatrick D.A."/>
            <person name="Frisvad J.C."/>
            <person name="Nielsen K.L."/>
        </authorList>
    </citation>
    <scope>NUCLEOTIDE SEQUENCE</scope>
    <source>
        <strain evidence="2">IBT 17514</strain>
    </source>
</reference>
<accession>A0AAD6HU66</accession>
<keyword evidence="3" id="KW-1185">Reference proteome</keyword>
<dbReference type="Proteomes" id="UP001215712">
    <property type="component" value="Unassembled WGS sequence"/>
</dbReference>
<comment type="caution">
    <text evidence="2">The sequence shown here is derived from an EMBL/GenBank/DDBJ whole genome shotgun (WGS) entry which is preliminary data.</text>
</comment>
<evidence type="ECO:0000256" key="1">
    <source>
        <dbReference type="SAM" id="MobiDB-lite"/>
    </source>
</evidence>
<dbReference type="EMBL" id="JAQJAN010000002">
    <property type="protein sequence ID" value="KAJ5738261.1"/>
    <property type="molecule type" value="Genomic_DNA"/>
</dbReference>
<protein>
    <submittedName>
        <fullName evidence="2">Uncharacterized protein</fullName>
    </submittedName>
</protein>
<name>A0AAD6HU66_9EURO</name>
<sequence>MPSAWSARVREDPSLIPEPRDMSADPETRLDVDCMILDYLGCRAIYETLALSEKQLRNEDYTQDEEEVNWQLDALRGFRMNLAVALPDSHLPEDLDIKFQILNLADHLRRTGIRSEDPDATRPSISQIGLEFRDLCLTAIARVCELRWFDTTARLLIQALLDDKRRGDQFSQDTLNLYEWTPGDPERDAVWSKVRYSYISDLDIRVEFPEQLLADNYPIEEFKAGLMTFLRDLMMVMDEPVLLQLERGKLWDLTPEETQDLKSRCGLR</sequence>
<evidence type="ECO:0000313" key="3">
    <source>
        <dbReference type="Proteomes" id="UP001215712"/>
    </source>
</evidence>
<proteinExistence type="predicted"/>